<feature type="compositionally biased region" description="Polar residues" evidence="1">
    <location>
        <begin position="529"/>
        <end position="551"/>
    </location>
</feature>
<feature type="region of interest" description="Disordered" evidence="1">
    <location>
        <begin position="1"/>
        <end position="110"/>
    </location>
</feature>
<feature type="region of interest" description="Disordered" evidence="1">
    <location>
        <begin position="350"/>
        <end position="620"/>
    </location>
</feature>
<feature type="compositionally biased region" description="Basic and acidic residues" evidence="1">
    <location>
        <begin position="589"/>
        <end position="601"/>
    </location>
</feature>
<feature type="compositionally biased region" description="Basic and acidic residues" evidence="1">
    <location>
        <begin position="557"/>
        <end position="574"/>
    </location>
</feature>
<name>A0AAV1J455_9NEOP</name>
<feature type="compositionally biased region" description="Acidic residues" evidence="1">
    <location>
        <begin position="398"/>
        <end position="407"/>
    </location>
</feature>
<feature type="compositionally biased region" description="Low complexity" evidence="1">
    <location>
        <begin position="81"/>
        <end position="92"/>
    </location>
</feature>
<feature type="compositionally biased region" description="Basic and acidic residues" evidence="1">
    <location>
        <begin position="493"/>
        <end position="507"/>
    </location>
</feature>
<dbReference type="Proteomes" id="UP001497472">
    <property type="component" value="Unassembled WGS sequence"/>
</dbReference>
<reference evidence="2 3" key="1">
    <citation type="submission" date="2023-11" db="EMBL/GenBank/DDBJ databases">
        <authorList>
            <person name="Okamura Y."/>
        </authorList>
    </citation>
    <scope>NUCLEOTIDE SEQUENCE [LARGE SCALE GENOMIC DNA]</scope>
</reference>
<feature type="compositionally biased region" description="Basic and acidic residues" evidence="1">
    <location>
        <begin position="350"/>
        <end position="397"/>
    </location>
</feature>
<keyword evidence="3" id="KW-1185">Reference proteome</keyword>
<accession>A0AAV1J455</accession>
<organism evidence="2 3">
    <name type="scientific">Leptosia nina</name>
    <dbReference type="NCBI Taxonomy" id="320188"/>
    <lineage>
        <taxon>Eukaryota</taxon>
        <taxon>Metazoa</taxon>
        <taxon>Ecdysozoa</taxon>
        <taxon>Arthropoda</taxon>
        <taxon>Hexapoda</taxon>
        <taxon>Insecta</taxon>
        <taxon>Pterygota</taxon>
        <taxon>Neoptera</taxon>
        <taxon>Endopterygota</taxon>
        <taxon>Lepidoptera</taxon>
        <taxon>Glossata</taxon>
        <taxon>Ditrysia</taxon>
        <taxon>Papilionoidea</taxon>
        <taxon>Pieridae</taxon>
        <taxon>Pierinae</taxon>
        <taxon>Leptosia</taxon>
    </lineage>
</organism>
<feature type="region of interest" description="Disordered" evidence="1">
    <location>
        <begin position="770"/>
        <end position="840"/>
    </location>
</feature>
<feature type="region of interest" description="Disordered" evidence="1">
    <location>
        <begin position="928"/>
        <end position="966"/>
    </location>
</feature>
<gene>
    <name evidence="2" type="ORF">LNINA_LOCUS3136</name>
</gene>
<proteinExistence type="predicted"/>
<sequence length="1083" mass="117369">MAASGGSERRSRRGPAPIASFDHDVSDESSPETKQAFRLPEIREDPSGTSSATAESLAPPELRARSHSSPAVHAALQAPTAPRIDISRASSSSHHDSRDSSPELALFAGTGSGEEARAKLDIGFREDGALDLRSSTEELAFLENPPGSTETKAPTTAPPSRRHSRKDSQGSETALLGVSGRTSRLSSVGSQCSAHSALSGFSHVSHVSRLSVVSGMSRSPSPHKMLLETSFCGPKPIENDPEICAAAVEERLLEIAKMSTETVTPTPPVDARDRREIQTEVTVESSSVRSSSSARVISPITPATTPSPLQKPAAVAVPTIALTTVSPVESVTTLKLAAQPTTVPADEEKRLKETRNRARVEERRARSKDRRDHSEPEVYKTSNRSKDIIRIKLKSDDAYDDDDDDESDRTLVGGEPLRKPVSLELNDNCVRTTQPKDPVTLSPQTTRRPRDSRTPSPSGAPVSRKSSFCSLFKSKETIASPDSPSDVLKRKKSLNEGRSRSKSRDRSVTPTSAGKIKGSVLSLFKTPRKSATSPSPSSRDGSPVVQSQRQFPQMPVDRPKGEKLKYYEDPKEGIIHIPLRTPPDELDTTSDKVESVAREVPRPSSAPQVRSMPERPVSVASAPLAKPTQRTVLPDGSIIIPLHSPTEKTSVKSIKPDVEPTPKTSTPTEVIKADQFLRETKIINDNSKSIEIEKHTSNDLCASTKSSTPIDPVKTKRKERLIFTTHVGSRDEQVFSTQFSITKTPSVTSEISGSIPSFPECEEVRVNPVEPEPVPTRASSVNGGSGVIGRIDENRVDTVDSIESAILDGSQPGTPQDTGRDSSESEGGSDVLTRGGSDVERRGLVIQESFEELPYVPTTLPQERSLAVPIVPVRDRGGVRVAGLQRPRAAPSALGPLPAPPTTTVPVSSPATVSSVVMSMAAESSERLRIRLPRRPRAASTSAAPPRPERARTRSGSEVGTSRKSEWIDFSEVPERRKQPKRIQTLPSGTREPVVFSYVPPEHCRCECHTHPPDHEHPTSPHDDELPLLQHDAQLITISTSSAECDAEEPPTHTHRLDLHIAPFTADFDLHNHDDHIVSYAYT</sequence>
<protein>
    <submittedName>
        <fullName evidence="2">Uncharacterized protein</fullName>
    </submittedName>
</protein>
<feature type="region of interest" description="Disordered" evidence="1">
    <location>
        <begin position="136"/>
        <end position="186"/>
    </location>
</feature>
<comment type="caution">
    <text evidence="2">The sequence shown here is derived from an EMBL/GenBank/DDBJ whole genome shotgun (WGS) entry which is preliminary data.</text>
</comment>
<dbReference type="EMBL" id="CAVLEF010000004">
    <property type="protein sequence ID" value="CAK1543316.1"/>
    <property type="molecule type" value="Genomic_DNA"/>
</dbReference>
<evidence type="ECO:0000313" key="3">
    <source>
        <dbReference type="Proteomes" id="UP001497472"/>
    </source>
</evidence>
<feature type="region of interest" description="Disordered" evidence="1">
    <location>
        <begin position="889"/>
        <end position="909"/>
    </location>
</feature>
<evidence type="ECO:0000313" key="2">
    <source>
        <dbReference type="EMBL" id="CAK1543316.1"/>
    </source>
</evidence>
<dbReference type="AlphaFoldDB" id="A0AAV1J455"/>
<evidence type="ECO:0000256" key="1">
    <source>
        <dbReference type="SAM" id="MobiDB-lite"/>
    </source>
</evidence>